<dbReference type="AlphaFoldDB" id="A0A1R2BYF7"/>
<dbReference type="Proteomes" id="UP000187209">
    <property type="component" value="Unassembled WGS sequence"/>
</dbReference>
<comment type="caution">
    <text evidence="6">The sequence shown here is derived from an EMBL/GenBank/DDBJ whole genome shotgun (WGS) entry which is preliminary data.</text>
</comment>
<keyword evidence="7" id="KW-1185">Reference proteome</keyword>
<dbReference type="SMART" id="SM00184">
    <property type="entry name" value="RING"/>
    <property type="match status" value="2"/>
</dbReference>
<accession>A0A1R2BYF7</accession>
<evidence type="ECO:0000313" key="7">
    <source>
        <dbReference type="Proteomes" id="UP000187209"/>
    </source>
</evidence>
<dbReference type="GO" id="GO:0008270">
    <property type="term" value="F:zinc ion binding"/>
    <property type="evidence" value="ECO:0007669"/>
    <property type="project" value="UniProtKB-KW"/>
</dbReference>
<keyword evidence="2 4" id="KW-0863">Zinc-finger</keyword>
<proteinExistence type="predicted"/>
<evidence type="ECO:0000256" key="4">
    <source>
        <dbReference type="PROSITE-ProRule" id="PRU00175"/>
    </source>
</evidence>
<sequence length="700" mass="82946">MGHLSKRYRALGSAYNLLPICGVCNERLEENNSYTTICFDCINNHPPKLLNSNYSNSDIICKKCYESSYNFKCILCSKQLDTNPHQITKAIHNFVIVFCYKHKNIKAEFFNEENLLTFCSECKNNYSKNCHDLNQYNLYHYLEELFREQFNNYRKIIPPERRKKLIPYTTQELLESCRYFSRIMSLKCEEHFENANEIDTSLKLYCSMCEKPQEMLISIENKPEITKTLIESLINSARIIKSKYLNKLTLKIILTRTINNNSKNFEVAFEEIKRFSYKTKETYPERCVICNKFISEGNRKGIRIMCAHTMCFECIYIKNFDKCPIDYQDIQSKTQVNKILIDRIYCNCMHLIKGKAFKLPCTHMSCQACLANGKCFKCLFALNFFEKEVKEYKKSKDLIDFYLIKCPIHLENIECFSLNPIYLYCPKCKPNTRIFDENKLVPIGEISKANEYNFMIIKLDKTILKCIRLAQDNIELPSEIIKSLQYYNLLNYNDRYKIYRLLLSYGDNSIKNYESEEYIRFSKFFTQVIKTRKVFELEENEVIGVNINVSEDVYLDGLIILGMYKMILADRVPIFFSVDWIRIKRNHERDVENQGFWQDNKKLMPKKFTDIRSYGLYREQINKVRFETRIRLSSHLNYDITIKLTPGKYYHGIPYSQIPHEIFTVRRIKNIDEGFVEKGNSSIGGPLYGFIFTRCKNLII</sequence>
<evidence type="ECO:0000313" key="6">
    <source>
        <dbReference type="EMBL" id="OMJ81741.1"/>
    </source>
</evidence>
<evidence type="ECO:0000259" key="5">
    <source>
        <dbReference type="PROSITE" id="PS50089"/>
    </source>
</evidence>
<keyword evidence="1" id="KW-0479">Metal-binding</keyword>
<name>A0A1R2BYF7_9CILI</name>
<evidence type="ECO:0000256" key="1">
    <source>
        <dbReference type="ARBA" id="ARBA00022723"/>
    </source>
</evidence>
<dbReference type="InterPro" id="IPR017907">
    <property type="entry name" value="Znf_RING_CS"/>
</dbReference>
<dbReference type="InterPro" id="IPR001841">
    <property type="entry name" value="Znf_RING"/>
</dbReference>
<dbReference type="PROSITE" id="PS00518">
    <property type="entry name" value="ZF_RING_1"/>
    <property type="match status" value="1"/>
</dbReference>
<feature type="domain" description="RING-type" evidence="5">
    <location>
        <begin position="287"/>
        <end position="326"/>
    </location>
</feature>
<dbReference type="SUPFAM" id="SSF57850">
    <property type="entry name" value="RING/U-box"/>
    <property type="match status" value="1"/>
</dbReference>
<keyword evidence="3" id="KW-0862">Zinc</keyword>
<evidence type="ECO:0000256" key="3">
    <source>
        <dbReference type="ARBA" id="ARBA00022833"/>
    </source>
</evidence>
<organism evidence="6 7">
    <name type="scientific">Stentor coeruleus</name>
    <dbReference type="NCBI Taxonomy" id="5963"/>
    <lineage>
        <taxon>Eukaryota</taxon>
        <taxon>Sar</taxon>
        <taxon>Alveolata</taxon>
        <taxon>Ciliophora</taxon>
        <taxon>Postciliodesmatophora</taxon>
        <taxon>Heterotrichea</taxon>
        <taxon>Heterotrichida</taxon>
        <taxon>Stentoridae</taxon>
        <taxon>Stentor</taxon>
    </lineage>
</organism>
<evidence type="ECO:0000256" key="2">
    <source>
        <dbReference type="ARBA" id="ARBA00022771"/>
    </source>
</evidence>
<dbReference type="EMBL" id="MPUH01000368">
    <property type="protein sequence ID" value="OMJ81741.1"/>
    <property type="molecule type" value="Genomic_DNA"/>
</dbReference>
<dbReference type="PROSITE" id="PS50089">
    <property type="entry name" value="ZF_RING_2"/>
    <property type="match status" value="1"/>
</dbReference>
<gene>
    <name evidence="6" type="ORF">SteCoe_17733</name>
</gene>
<protein>
    <recommendedName>
        <fullName evidence="5">RING-type domain-containing protein</fullName>
    </recommendedName>
</protein>
<reference evidence="6 7" key="1">
    <citation type="submission" date="2016-11" db="EMBL/GenBank/DDBJ databases">
        <title>The macronuclear genome of Stentor coeruleus: a giant cell with tiny introns.</title>
        <authorList>
            <person name="Slabodnick M."/>
            <person name="Ruby J.G."/>
            <person name="Reiff S.B."/>
            <person name="Swart E.C."/>
            <person name="Gosai S."/>
            <person name="Prabakaran S."/>
            <person name="Witkowska E."/>
            <person name="Larue G.E."/>
            <person name="Fisher S."/>
            <person name="Freeman R.M."/>
            <person name="Gunawardena J."/>
            <person name="Chu W."/>
            <person name="Stover N.A."/>
            <person name="Gregory B.D."/>
            <person name="Nowacki M."/>
            <person name="Derisi J."/>
            <person name="Roy S.W."/>
            <person name="Marshall W.F."/>
            <person name="Sood P."/>
        </authorList>
    </citation>
    <scope>NUCLEOTIDE SEQUENCE [LARGE SCALE GENOMIC DNA]</scope>
    <source>
        <strain evidence="6">WM001</strain>
    </source>
</reference>